<gene>
    <name evidence="2" type="ORF">MSAN_01762300</name>
</gene>
<dbReference type="EMBL" id="JACAZH010000017">
    <property type="protein sequence ID" value="KAF7348097.1"/>
    <property type="molecule type" value="Genomic_DNA"/>
</dbReference>
<keyword evidence="3" id="KW-1185">Reference proteome</keyword>
<feature type="region of interest" description="Disordered" evidence="1">
    <location>
        <begin position="1"/>
        <end position="26"/>
    </location>
</feature>
<dbReference type="OrthoDB" id="10377219at2759"/>
<proteinExistence type="predicted"/>
<evidence type="ECO:0000256" key="1">
    <source>
        <dbReference type="SAM" id="MobiDB-lite"/>
    </source>
</evidence>
<dbReference type="Proteomes" id="UP000623467">
    <property type="component" value="Unassembled WGS sequence"/>
</dbReference>
<dbReference type="AlphaFoldDB" id="A0A8H6XXF8"/>
<organism evidence="2 3">
    <name type="scientific">Mycena sanguinolenta</name>
    <dbReference type="NCBI Taxonomy" id="230812"/>
    <lineage>
        <taxon>Eukaryota</taxon>
        <taxon>Fungi</taxon>
        <taxon>Dikarya</taxon>
        <taxon>Basidiomycota</taxon>
        <taxon>Agaricomycotina</taxon>
        <taxon>Agaricomycetes</taxon>
        <taxon>Agaricomycetidae</taxon>
        <taxon>Agaricales</taxon>
        <taxon>Marasmiineae</taxon>
        <taxon>Mycenaceae</taxon>
        <taxon>Mycena</taxon>
    </lineage>
</organism>
<protein>
    <submittedName>
        <fullName evidence="2">Uncharacterized protein</fullName>
    </submittedName>
</protein>
<comment type="caution">
    <text evidence="2">The sequence shown here is derived from an EMBL/GenBank/DDBJ whole genome shotgun (WGS) entry which is preliminary data.</text>
</comment>
<sequence length="297" mass="33657">MESDPNVQQMLQNQESAHTEDKASAEANTKLDEIVLQMTTTSIGVRDLAEKFRTSPREQASVVQDLEETNPADPPPSQTILLQQSILLAKHPAGLFPPEYKWFPDTFKVDRDQAKMTLATVIRSVIGELYDDGFLEEDTFGELRHEAGESNQVDVLIRNLEARSNDFTFICAFQGIMLTIDSMKPLLSDRLQLAGVQSTPTAQTTFSHEESLLPEEYKWFPKTFKVKRTVALNSLANVAGSVFGRLNDQHLVGNEEFGPFLFQRNKYKQAEMIFDTLDRHSINARLIRTFQDIMTLI</sequence>
<feature type="compositionally biased region" description="Basic and acidic residues" evidence="1">
    <location>
        <begin position="17"/>
        <end position="26"/>
    </location>
</feature>
<evidence type="ECO:0000313" key="2">
    <source>
        <dbReference type="EMBL" id="KAF7348097.1"/>
    </source>
</evidence>
<accession>A0A8H6XXF8</accession>
<evidence type="ECO:0000313" key="3">
    <source>
        <dbReference type="Proteomes" id="UP000623467"/>
    </source>
</evidence>
<reference evidence="2" key="1">
    <citation type="submission" date="2020-05" db="EMBL/GenBank/DDBJ databases">
        <title>Mycena genomes resolve the evolution of fungal bioluminescence.</title>
        <authorList>
            <person name="Tsai I.J."/>
        </authorList>
    </citation>
    <scope>NUCLEOTIDE SEQUENCE</scope>
    <source>
        <strain evidence="2">160909Yilan</strain>
    </source>
</reference>
<feature type="region of interest" description="Disordered" evidence="1">
    <location>
        <begin position="54"/>
        <end position="78"/>
    </location>
</feature>
<feature type="compositionally biased region" description="Polar residues" evidence="1">
    <location>
        <begin position="1"/>
        <end position="16"/>
    </location>
</feature>
<name>A0A8H6XXF8_9AGAR</name>